<evidence type="ECO:0000256" key="4">
    <source>
        <dbReference type="ARBA" id="ARBA00023242"/>
    </source>
</evidence>
<sequence length="318" mass="35183">MAPSSPHPPSKRKHKTADSKNAQPSKKHKKTEPVKPNDKGKGRDREFQLVTSSMVVSVPPVFAGNPRAGVEEMLDSLIMRYIPALQGVVLSHSNLAFTSETGNIKGDCPYIVCDIRFDATIWNPHIGMKLKGRINLSSPDHISLLLHRTFNVSIPRHHIPSNEWEFEYGPAENDPEYAEQAEAEEGQAEGEESSDHDSGNGRWVSRSTGERLGGPDGKLEFTVIGLTVANEMLSLVGSIQEDPFSPAHVPFASASSPPPEETEERLPPSDEVMEDLDSEEEEDTFRLLKRKAATPVEEDEPEPPKPSKKKRKAKKVKD</sequence>
<dbReference type="CDD" id="cd04328">
    <property type="entry name" value="RNAP_I_Rpa43_N"/>
    <property type="match status" value="1"/>
</dbReference>
<keyword evidence="2" id="KW-0240">DNA-directed RNA polymerase</keyword>
<feature type="region of interest" description="Disordered" evidence="5">
    <location>
        <begin position="1"/>
        <end position="43"/>
    </location>
</feature>
<dbReference type="PANTHER" id="PTHR12709">
    <property type="entry name" value="DNA-DIRECTED RNA POLYMERASE II, III"/>
    <property type="match status" value="1"/>
</dbReference>
<feature type="compositionally biased region" description="Acidic residues" evidence="5">
    <location>
        <begin position="271"/>
        <end position="283"/>
    </location>
</feature>
<comment type="caution">
    <text evidence="7">The sequence shown here is derived from an EMBL/GenBank/DDBJ whole genome shotgun (WGS) entry which is preliminary data.</text>
</comment>
<name>A0A4Q2D1X9_9AGAR</name>
<evidence type="ECO:0000256" key="1">
    <source>
        <dbReference type="ARBA" id="ARBA00004123"/>
    </source>
</evidence>
<feature type="region of interest" description="Disordered" evidence="5">
    <location>
        <begin position="247"/>
        <end position="318"/>
    </location>
</feature>
<feature type="compositionally biased region" description="Basic residues" evidence="5">
    <location>
        <begin position="306"/>
        <end position="318"/>
    </location>
</feature>
<dbReference type="Proteomes" id="UP000290288">
    <property type="component" value="Unassembled WGS sequence"/>
</dbReference>
<dbReference type="OrthoDB" id="10250504at2759"/>
<dbReference type="InterPro" id="IPR041901">
    <property type="entry name" value="RNAP_I_Rpa43_N"/>
</dbReference>
<evidence type="ECO:0000256" key="2">
    <source>
        <dbReference type="ARBA" id="ARBA00022478"/>
    </source>
</evidence>
<accession>A0A4Q2D1X9</accession>
<keyword evidence="8" id="KW-1185">Reference proteome</keyword>
<dbReference type="PANTHER" id="PTHR12709:SF5">
    <property type="entry name" value="DNA-DIRECTED RNA POLYMERASE I SUBUNIT RPA43"/>
    <property type="match status" value="1"/>
</dbReference>
<evidence type="ECO:0000256" key="3">
    <source>
        <dbReference type="ARBA" id="ARBA00023163"/>
    </source>
</evidence>
<dbReference type="GO" id="GO:0005736">
    <property type="term" value="C:RNA polymerase I complex"/>
    <property type="evidence" value="ECO:0007669"/>
    <property type="project" value="TreeGrafter"/>
</dbReference>
<evidence type="ECO:0000259" key="6">
    <source>
        <dbReference type="Pfam" id="PF17875"/>
    </source>
</evidence>
<dbReference type="InterPro" id="IPR036898">
    <property type="entry name" value="RNA_pol_Rpb7-like_N_sf"/>
</dbReference>
<proteinExistence type="predicted"/>
<keyword evidence="4" id="KW-0539">Nucleus</keyword>
<feature type="compositionally biased region" description="Basic and acidic residues" evidence="5">
    <location>
        <begin position="31"/>
        <end position="43"/>
    </location>
</feature>
<evidence type="ECO:0000313" key="7">
    <source>
        <dbReference type="EMBL" id="RXW13227.1"/>
    </source>
</evidence>
<feature type="domain" description="RPA43 OB" evidence="6">
    <location>
        <begin position="124"/>
        <end position="239"/>
    </location>
</feature>
<evidence type="ECO:0000313" key="8">
    <source>
        <dbReference type="Proteomes" id="UP000290288"/>
    </source>
</evidence>
<dbReference type="EMBL" id="SDEE01000975">
    <property type="protein sequence ID" value="RXW13227.1"/>
    <property type="molecule type" value="Genomic_DNA"/>
</dbReference>
<feature type="region of interest" description="Disordered" evidence="5">
    <location>
        <begin position="177"/>
        <end position="217"/>
    </location>
</feature>
<protein>
    <recommendedName>
        <fullName evidence="6">RPA43 OB domain-containing protein</fullName>
    </recommendedName>
</protein>
<feature type="compositionally biased region" description="Acidic residues" evidence="5">
    <location>
        <begin position="177"/>
        <end position="192"/>
    </location>
</feature>
<dbReference type="STRING" id="2316362.A0A4Q2D1X9"/>
<comment type="subcellular location">
    <subcellularLocation>
        <location evidence="1">Nucleus</location>
    </subcellularLocation>
</comment>
<organism evidence="7 8">
    <name type="scientific">Candolleomyces aberdarensis</name>
    <dbReference type="NCBI Taxonomy" id="2316362"/>
    <lineage>
        <taxon>Eukaryota</taxon>
        <taxon>Fungi</taxon>
        <taxon>Dikarya</taxon>
        <taxon>Basidiomycota</taxon>
        <taxon>Agaricomycotina</taxon>
        <taxon>Agaricomycetes</taxon>
        <taxon>Agaricomycetidae</taxon>
        <taxon>Agaricales</taxon>
        <taxon>Agaricineae</taxon>
        <taxon>Psathyrellaceae</taxon>
        <taxon>Candolleomyces</taxon>
    </lineage>
</organism>
<dbReference type="InterPro" id="IPR045113">
    <property type="entry name" value="Rpb7-like"/>
</dbReference>
<reference evidence="7 8" key="1">
    <citation type="submission" date="2019-01" db="EMBL/GenBank/DDBJ databases">
        <title>Draft genome sequence of Psathyrella aberdarensis IHI B618.</title>
        <authorList>
            <person name="Buettner E."/>
            <person name="Kellner H."/>
        </authorList>
    </citation>
    <scope>NUCLEOTIDE SEQUENCE [LARGE SCALE GENOMIC DNA]</scope>
    <source>
        <strain evidence="7 8">IHI B618</strain>
    </source>
</reference>
<dbReference type="AlphaFoldDB" id="A0A4Q2D1X9"/>
<dbReference type="Gene3D" id="3.30.1490.120">
    <property type="entry name" value="RNA polymerase Rpb7-like, N-terminal domain"/>
    <property type="match status" value="1"/>
</dbReference>
<keyword evidence="3" id="KW-0804">Transcription</keyword>
<dbReference type="InterPro" id="IPR041178">
    <property type="entry name" value="RPA43_OB"/>
</dbReference>
<dbReference type="Pfam" id="PF17875">
    <property type="entry name" value="RPA43_OB"/>
    <property type="match status" value="1"/>
</dbReference>
<evidence type="ECO:0000256" key="5">
    <source>
        <dbReference type="SAM" id="MobiDB-lite"/>
    </source>
</evidence>
<dbReference type="GO" id="GO:0006362">
    <property type="term" value="P:transcription elongation by RNA polymerase I"/>
    <property type="evidence" value="ECO:0007669"/>
    <property type="project" value="TreeGrafter"/>
</dbReference>
<dbReference type="Gene3D" id="2.40.50.1060">
    <property type="match status" value="1"/>
</dbReference>
<gene>
    <name evidence="7" type="ORF">EST38_g12626</name>
</gene>
<dbReference type="GO" id="GO:0006352">
    <property type="term" value="P:DNA-templated transcription initiation"/>
    <property type="evidence" value="ECO:0007669"/>
    <property type="project" value="InterPro"/>
</dbReference>